<dbReference type="FunFam" id="3.40.50.300:FF:000032">
    <property type="entry name" value="Export ABC transporter ATP-binding protein"/>
    <property type="match status" value="1"/>
</dbReference>
<dbReference type="GeneID" id="5143735"/>
<dbReference type="InterPro" id="IPR003439">
    <property type="entry name" value="ABC_transporter-like_ATP-bd"/>
</dbReference>
<dbReference type="STRING" id="351160.RCIX2315"/>
<proteinExistence type="predicted"/>
<dbReference type="Gene3D" id="3.40.50.300">
    <property type="entry name" value="P-loop containing nucleotide triphosphate hydrolases"/>
    <property type="match status" value="1"/>
</dbReference>
<reference evidence="5 6" key="1">
    <citation type="journal article" date="2006" name="Science">
        <title>Genome of rice cluster I archaea -- the key methane producers in the rice rhizosphere.</title>
        <authorList>
            <person name="Erkel C."/>
            <person name="Kube M."/>
            <person name="Reinhardt R."/>
            <person name="Liesack W."/>
        </authorList>
    </citation>
    <scope>NUCLEOTIDE SEQUENCE [LARGE SCALE GENOMIC DNA]</scope>
    <source>
        <strain evidence="6">DSM 22066 / NBRC 105507 / MRE50</strain>
    </source>
</reference>
<sequence>MNVQAAGGEVVLEARGLKKSYRMGKVTVEALRGVDLAIRRGEFVSIIGPSGSGKSTLLNLIGCLDQPTAGQAIIDGQDVSRMKDPALTAVRCRKIGYVFQKFYLLPFLTTLENVELQARLAGVKDSRARSVEALKLVGLEARMNHRPVEMSGGEQQRVAIARALVKGPALLLADEPTGNLDTKTGDLIMDVFKRLNKQGLTIVMVTHNPELAARTGRVIKVRDGLIEEA</sequence>
<organism evidence="5 6">
    <name type="scientific">Methanocella arvoryzae (strain DSM 22066 / NBRC 105507 / MRE50)</name>
    <dbReference type="NCBI Taxonomy" id="351160"/>
    <lineage>
        <taxon>Archaea</taxon>
        <taxon>Methanobacteriati</taxon>
        <taxon>Methanobacteriota</taxon>
        <taxon>Stenosarchaea group</taxon>
        <taxon>Methanomicrobia</taxon>
        <taxon>Methanocellales</taxon>
        <taxon>Methanocellaceae</taxon>
        <taxon>Methanocella</taxon>
    </lineage>
</organism>
<keyword evidence="3" id="KW-0067">ATP-binding</keyword>
<dbReference type="GO" id="GO:0098796">
    <property type="term" value="C:membrane protein complex"/>
    <property type="evidence" value="ECO:0007669"/>
    <property type="project" value="UniProtKB-ARBA"/>
</dbReference>
<keyword evidence="6" id="KW-1185">Reference proteome</keyword>
<evidence type="ECO:0000256" key="3">
    <source>
        <dbReference type="ARBA" id="ARBA00022840"/>
    </source>
</evidence>
<dbReference type="GO" id="GO:0005524">
    <property type="term" value="F:ATP binding"/>
    <property type="evidence" value="ECO:0007669"/>
    <property type="project" value="UniProtKB-KW"/>
</dbReference>
<evidence type="ECO:0000259" key="4">
    <source>
        <dbReference type="PROSITE" id="PS50893"/>
    </source>
</evidence>
<evidence type="ECO:0000256" key="2">
    <source>
        <dbReference type="ARBA" id="ARBA00022741"/>
    </source>
</evidence>
<keyword evidence="2" id="KW-0547">Nucleotide-binding</keyword>
<dbReference type="PANTHER" id="PTHR24220:SF86">
    <property type="entry name" value="ABC TRANSPORTER ABCH.1"/>
    <property type="match status" value="1"/>
</dbReference>
<keyword evidence="1" id="KW-0813">Transport</keyword>
<dbReference type="Proteomes" id="UP000000663">
    <property type="component" value="Chromosome"/>
</dbReference>
<dbReference type="InterPro" id="IPR003593">
    <property type="entry name" value="AAA+_ATPase"/>
</dbReference>
<evidence type="ECO:0000313" key="5">
    <source>
        <dbReference type="EMBL" id="CAJ37414.1"/>
    </source>
</evidence>
<dbReference type="EMBL" id="AM114193">
    <property type="protein sequence ID" value="CAJ37414.1"/>
    <property type="molecule type" value="Genomic_DNA"/>
</dbReference>
<dbReference type="InterPro" id="IPR017911">
    <property type="entry name" value="MacB-like_ATP-bd"/>
</dbReference>
<name>Q0W2H9_METAR</name>
<dbReference type="eggNOG" id="arCOG00922">
    <property type="taxonomic scope" value="Archaea"/>
</dbReference>
<dbReference type="SMART" id="SM00382">
    <property type="entry name" value="AAA"/>
    <property type="match status" value="1"/>
</dbReference>
<dbReference type="KEGG" id="rci:RCIX2315"/>
<dbReference type="InterPro" id="IPR027417">
    <property type="entry name" value="P-loop_NTPase"/>
</dbReference>
<dbReference type="GO" id="GO:0016887">
    <property type="term" value="F:ATP hydrolysis activity"/>
    <property type="evidence" value="ECO:0007669"/>
    <property type="project" value="InterPro"/>
</dbReference>
<feature type="domain" description="ABC transporter" evidence="4">
    <location>
        <begin position="12"/>
        <end position="229"/>
    </location>
</feature>
<dbReference type="PROSITE" id="PS00211">
    <property type="entry name" value="ABC_TRANSPORTER_1"/>
    <property type="match status" value="1"/>
</dbReference>
<evidence type="ECO:0000313" key="6">
    <source>
        <dbReference type="Proteomes" id="UP000000663"/>
    </source>
</evidence>
<dbReference type="AlphaFoldDB" id="Q0W2H9"/>
<dbReference type="GO" id="GO:0005886">
    <property type="term" value="C:plasma membrane"/>
    <property type="evidence" value="ECO:0007669"/>
    <property type="project" value="TreeGrafter"/>
</dbReference>
<protein>
    <submittedName>
        <fullName evidence="5">ABC-type transport system, ATPase component</fullName>
    </submittedName>
</protein>
<gene>
    <name evidence="5" type="ORF">RCIX2315</name>
</gene>
<dbReference type="SUPFAM" id="SSF52540">
    <property type="entry name" value="P-loop containing nucleoside triphosphate hydrolases"/>
    <property type="match status" value="1"/>
</dbReference>
<dbReference type="CDD" id="cd03255">
    <property type="entry name" value="ABC_MJ0796_LolCDE_FtsE"/>
    <property type="match status" value="1"/>
</dbReference>
<dbReference type="PROSITE" id="PS50893">
    <property type="entry name" value="ABC_TRANSPORTER_2"/>
    <property type="match status" value="1"/>
</dbReference>
<dbReference type="GO" id="GO:0022857">
    <property type="term" value="F:transmembrane transporter activity"/>
    <property type="evidence" value="ECO:0007669"/>
    <property type="project" value="TreeGrafter"/>
</dbReference>
<accession>Q0W2H9</accession>
<dbReference type="InterPro" id="IPR015854">
    <property type="entry name" value="ABC_transpr_LolD-like"/>
</dbReference>
<evidence type="ECO:0000256" key="1">
    <source>
        <dbReference type="ARBA" id="ARBA00022448"/>
    </source>
</evidence>
<dbReference type="OrthoDB" id="31298at2157"/>
<dbReference type="PANTHER" id="PTHR24220">
    <property type="entry name" value="IMPORT ATP-BINDING PROTEIN"/>
    <property type="match status" value="1"/>
</dbReference>
<dbReference type="Pfam" id="PF00005">
    <property type="entry name" value="ABC_tran"/>
    <property type="match status" value="1"/>
</dbReference>
<dbReference type="InterPro" id="IPR017871">
    <property type="entry name" value="ABC_transporter-like_CS"/>
</dbReference>
<dbReference type="RefSeq" id="WP_012035167.1">
    <property type="nucleotide sequence ID" value="NC_009464.1"/>
</dbReference>